<evidence type="ECO:0000256" key="4">
    <source>
        <dbReference type="ARBA" id="ARBA00023136"/>
    </source>
</evidence>
<keyword evidence="2 5" id="KW-0812">Transmembrane</keyword>
<gene>
    <name evidence="7" type="ORF">B2A_03072</name>
</gene>
<proteinExistence type="predicted"/>
<evidence type="ECO:0000256" key="5">
    <source>
        <dbReference type="SAM" id="Phobius"/>
    </source>
</evidence>
<feature type="transmembrane region" description="Helical" evidence="5">
    <location>
        <begin position="21"/>
        <end position="38"/>
    </location>
</feature>
<reference evidence="7" key="1">
    <citation type="submission" date="2013-08" db="EMBL/GenBank/DDBJ databases">
        <authorList>
            <person name="Mendez C."/>
            <person name="Richter M."/>
            <person name="Ferrer M."/>
            <person name="Sanchez J."/>
        </authorList>
    </citation>
    <scope>NUCLEOTIDE SEQUENCE</scope>
</reference>
<feature type="transmembrane region" description="Helical" evidence="5">
    <location>
        <begin position="110"/>
        <end position="131"/>
    </location>
</feature>
<evidence type="ECO:0000313" key="7">
    <source>
        <dbReference type="EMBL" id="EQD61890.1"/>
    </source>
</evidence>
<evidence type="ECO:0000259" key="6">
    <source>
        <dbReference type="PROSITE" id="PS50850"/>
    </source>
</evidence>
<dbReference type="SUPFAM" id="SSF103473">
    <property type="entry name" value="MFS general substrate transporter"/>
    <property type="match status" value="1"/>
</dbReference>
<comment type="subcellular location">
    <subcellularLocation>
        <location evidence="1">Membrane</location>
    </subcellularLocation>
</comment>
<evidence type="ECO:0000256" key="1">
    <source>
        <dbReference type="ARBA" id="ARBA00004370"/>
    </source>
</evidence>
<dbReference type="GO" id="GO:0005886">
    <property type="term" value="C:plasma membrane"/>
    <property type="evidence" value="ECO:0007669"/>
    <property type="project" value="TreeGrafter"/>
</dbReference>
<dbReference type="InterPro" id="IPR005828">
    <property type="entry name" value="MFS_sugar_transport-like"/>
</dbReference>
<reference evidence="7" key="2">
    <citation type="journal article" date="2014" name="ISME J.">
        <title>Microbial stratification in low pH oxic and suboxic macroscopic growths along an acid mine drainage.</title>
        <authorList>
            <person name="Mendez-Garcia C."/>
            <person name="Mesa V."/>
            <person name="Sprenger R.R."/>
            <person name="Richter M."/>
            <person name="Diez M.S."/>
            <person name="Solano J."/>
            <person name="Bargiela R."/>
            <person name="Golyshina O.V."/>
            <person name="Manteca A."/>
            <person name="Ramos J.L."/>
            <person name="Gallego J.R."/>
            <person name="Llorente I."/>
            <person name="Martins Dos Santos V.A."/>
            <person name="Jensen O.N."/>
            <person name="Pelaez A.I."/>
            <person name="Sanchez J."/>
            <person name="Ferrer M."/>
        </authorList>
    </citation>
    <scope>NUCLEOTIDE SEQUENCE</scope>
</reference>
<protein>
    <submittedName>
        <fullName evidence="7">Major facilitator transporter</fullName>
    </submittedName>
</protein>
<feature type="domain" description="Major facilitator superfamily (MFS) profile" evidence="6">
    <location>
        <begin position="14"/>
        <end position="144"/>
    </location>
</feature>
<evidence type="ECO:0000256" key="2">
    <source>
        <dbReference type="ARBA" id="ARBA00022692"/>
    </source>
</evidence>
<dbReference type="Gene3D" id="1.20.1250.20">
    <property type="entry name" value="MFS general substrate transporter like domains"/>
    <property type="match status" value="1"/>
</dbReference>
<dbReference type="Pfam" id="PF00083">
    <property type="entry name" value="Sugar_tr"/>
    <property type="match status" value="1"/>
</dbReference>
<keyword evidence="4 5" id="KW-0472">Membrane</keyword>
<dbReference type="PROSITE" id="PS50850">
    <property type="entry name" value="MFS"/>
    <property type="match status" value="1"/>
</dbReference>
<dbReference type="InterPro" id="IPR036259">
    <property type="entry name" value="MFS_trans_sf"/>
</dbReference>
<dbReference type="InterPro" id="IPR020846">
    <property type="entry name" value="MFS_dom"/>
</dbReference>
<evidence type="ECO:0000256" key="3">
    <source>
        <dbReference type="ARBA" id="ARBA00022989"/>
    </source>
</evidence>
<dbReference type="PANTHER" id="PTHR23521:SF3">
    <property type="entry name" value="MFS TRANSPORTER"/>
    <property type="match status" value="1"/>
</dbReference>
<sequence length="144" mass="15228">MSSPHEGEGLHTPSSALSATWQLLLGVGILMLGAGLQSTEISLRATLDGFSAPVTGIVMSCYYLGYLFGTAAAPHLVRRVGHIRVFAAMAAIASAVILVQGIFVHPLSWALLRGISGLSFAAIYVVVESWLNNTSTRATRGRLF</sequence>
<dbReference type="AlphaFoldDB" id="T1C713"/>
<dbReference type="GO" id="GO:0022857">
    <property type="term" value="F:transmembrane transporter activity"/>
    <property type="evidence" value="ECO:0007669"/>
    <property type="project" value="InterPro"/>
</dbReference>
<accession>T1C713</accession>
<name>T1C713_9ZZZZ</name>
<feature type="transmembrane region" description="Helical" evidence="5">
    <location>
        <begin position="50"/>
        <end position="73"/>
    </location>
</feature>
<keyword evidence="3 5" id="KW-1133">Transmembrane helix</keyword>
<organism evidence="7">
    <name type="scientific">mine drainage metagenome</name>
    <dbReference type="NCBI Taxonomy" id="410659"/>
    <lineage>
        <taxon>unclassified sequences</taxon>
        <taxon>metagenomes</taxon>
        <taxon>ecological metagenomes</taxon>
    </lineage>
</organism>
<dbReference type="PANTHER" id="PTHR23521">
    <property type="entry name" value="TRANSPORTER MFS SUPERFAMILY"/>
    <property type="match status" value="1"/>
</dbReference>
<feature type="transmembrane region" description="Helical" evidence="5">
    <location>
        <begin position="85"/>
        <end position="104"/>
    </location>
</feature>
<dbReference type="EMBL" id="AUZZ01002062">
    <property type="protein sequence ID" value="EQD61890.1"/>
    <property type="molecule type" value="Genomic_DNA"/>
</dbReference>
<comment type="caution">
    <text evidence="7">The sequence shown here is derived from an EMBL/GenBank/DDBJ whole genome shotgun (WGS) entry which is preliminary data.</text>
</comment>
<feature type="non-terminal residue" evidence="7">
    <location>
        <position position="144"/>
    </location>
</feature>